<dbReference type="Gene3D" id="3.40.720.10">
    <property type="entry name" value="Alkaline Phosphatase, subunit A"/>
    <property type="match status" value="1"/>
</dbReference>
<feature type="transmembrane region" description="Helical" evidence="1">
    <location>
        <begin position="702"/>
        <end position="723"/>
    </location>
</feature>
<feature type="transmembrane region" description="Helical" evidence="1">
    <location>
        <begin position="528"/>
        <end position="548"/>
    </location>
</feature>
<dbReference type="EMBL" id="CP099547">
    <property type="protein sequence ID" value="USR79342.1"/>
    <property type="molecule type" value="Genomic_DNA"/>
</dbReference>
<keyword evidence="1" id="KW-1133">Transmembrane helix</keyword>
<evidence type="ECO:0000256" key="1">
    <source>
        <dbReference type="SAM" id="Phobius"/>
    </source>
</evidence>
<keyword evidence="1" id="KW-0812">Transmembrane</keyword>
<protein>
    <submittedName>
        <fullName evidence="2">Uncharacterized protein</fullName>
    </submittedName>
</protein>
<feature type="transmembrane region" description="Helical" evidence="1">
    <location>
        <begin position="23"/>
        <end position="43"/>
    </location>
</feature>
<dbReference type="Proteomes" id="UP001056109">
    <property type="component" value="Chromosome"/>
</dbReference>
<name>A0ABY5AGY0_9ACTO</name>
<accession>A0ABY5AGY0</accession>
<evidence type="ECO:0000313" key="3">
    <source>
        <dbReference type="Proteomes" id="UP001056109"/>
    </source>
</evidence>
<dbReference type="InterPro" id="IPR017850">
    <property type="entry name" value="Alkaline_phosphatase_core_sf"/>
</dbReference>
<dbReference type="RefSeq" id="WP_252673216.1">
    <property type="nucleotide sequence ID" value="NZ_CP099547.1"/>
</dbReference>
<organism evidence="2 3">
    <name type="scientific">Arcanobacterium pinnipediorum</name>
    <dbReference type="NCBI Taxonomy" id="1503041"/>
    <lineage>
        <taxon>Bacteria</taxon>
        <taxon>Bacillati</taxon>
        <taxon>Actinomycetota</taxon>
        <taxon>Actinomycetes</taxon>
        <taxon>Actinomycetales</taxon>
        <taxon>Actinomycetaceae</taxon>
        <taxon>Arcanobacterium</taxon>
    </lineage>
</organism>
<evidence type="ECO:0000313" key="2">
    <source>
        <dbReference type="EMBL" id="USR79342.1"/>
    </source>
</evidence>
<feature type="transmembrane region" description="Helical" evidence="1">
    <location>
        <begin position="394"/>
        <end position="413"/>
    </location>
</feature>
<feature type="transmembrane region" description="Helical" evidence="1">
    <location>
        <begin position="664"/>
        <end position="682"/>
    </location>
</feature>
<feature type="transmembrane region" description="Helical" evidence="1">
    <location>
        <begin position="555"/>
        <end position="575"/>
    </location>
</feature>
<feature type="transmembrane region" description="Helical" evidence="1">
    <location>
        <begin position="729"/>
        <end position="748"/>
    </location>
</feature>
<feature type="transmembrane region" description="Helical" evidence="1">
    <location>
        <begin position="460"/>
        <end position="479"/>
    </location>
</feature>
<proteinExistence type="predicted"/>
<reference evidence="2" key="1">
    <citation type="submission" date="2022-06" db="EMBL/GenBank/DDBJ databases">
        <title>Complete Genome Sequence of Arcanobacterium pinnipediorum strain DSM 28752 isolated from a harbour seal.</title>
        <authorList>
            <person name="Borowiak M."/>
            <person name="Kreitlow A."/>
            <person name="Alssahen M."/>
            <person name="Malorny B."/>
            <person name="Laemmler C."/>
            <person name="Prenger-Berninghoff E."/>
            <person name="Siebert U."/>
            <person name="Ploetz M."/>
            <person name="Abdulmawjood A."/>
        </authorList>
    </citation>
    <scope>NUCLEOTIDE SEQUENCE</scope>
    <source>
        <strain evidence="2">DSM 28752</strain>
    </source>
</reference>
<sequence>MSRSGSEEPTSNTRSSRRDVRRWWGCLVTIVVVFLSILLAPAWRGTVISDDGAVHVGPGNKTVFIGFSGVVWEDISPEKTPVLAELYQRGASANMVVKTLGVTTCPNAGWLTISQGVRAGDPIADGCAGQVTASHDGVLPQEVEAARLEGEKSSPYDVPDTTLGDELARADISVATIGSGAALATRSSSNMPLAQRQHRNAKTENGLTVDAAQLYRQVSDADLVVVDMGQIINRRAGDGRVEPAVGQKSKGMLADLRAAFASADTRSVQATADIAVLDEQIGKLVEHIDPGATIILASVADSDSQTAHLQFFTAIGADIEPSSLAYTNSTRHRGLIQLTDLPQFIMTQLGERPIPDFVGSAIATNTSGPVPASDIATQLRDDDARAIAVRPAVGPFYVLFSAMAVIFLGWWGWLRWRAIRSGEHLDMSQAHTLFGLSVAMMPVSSFLANLLPWWNWPYSTVVFLLIVMAVSACGAYLSAGTSKPSAVVALVSASVLSIDVLAGSMLHSSSVLGDQPQQGGRFYGLSNAPFTIFAISMLWLTIIAVQFMRLRYRNVTVPGTVIVMGLSAIILDGAGSLGADFGGVPALFTAFFVLFIALGGRTLTPRTLLTVLGVGTGIGIAVAFVDWLRPEESWTHVARFFQSLIDGEAVTIVYRKLMFMLGSAPWFVWLIVALVAAGYWNYRARIAELVTTADRYSDDNGLGPDIAWVDRSVLVLIFVAIALNDSGLVILLIGVGFGAPLSLVARNAPRTRFRLRRR</sequence>
<feature type="transmembrane region" description="Helical" evidence="1">
    <location>
        <begin position="607"/>
        <end position="625"/>
    </location>
</feature>
<feature type="transmembrane region" description="Helical" evidence="1">
    <location>
        <begin position="433"/>
        <end position="454"/>
    </location>
</feature>
<keyword evidence="3" id="KW-1185">Reference proteome</keyword>
<keyword evidence="1" id="KW-0472">Membrane</keyword>
<feature type="transmembrane region" description="Helical" evidence="1">
    <location>
        <begin position="581"/>
        <end position="600"/>
    </location>
</feature>
<gene>
    <name evidence="2" type="ORF">NG665_08210</name>
</gene>
<feature type="transmembrane region" description="Helical" evidence="1">
    <location>
        <begin position="486"/>
        <end position="508"/>
    </location>
</feature>